<reference evidence="1" key="2">
    <citation type="journal article" date="2015" name="Data Brief">
        <title>Shoot transcriptome of the giant reed, Arundo donax.</title>
        <authorList>
            <person name="Barrero R.A."/>
            <person name="Guerrero F.D."/>
            <person name="Moolhuijzen P."/>
            <person name="Goolsby J.A."/>
            <person name="Tidwell J."/>
            <person name="Bellgard S.E."/>
            <person name="Bellgard M.I."/>
        </authorList>
    </citation>
    <scope>NUCLEOTIDE SEQUENCE</scope>
    <source>
        <tissue evidence="1">Shoot tissue taken approximately 20 cm above the soil surface</tissue>
    </source>
</reference>
<protein>
    <submittedName>
        <fullName evidence="1">Uncharacterized protein</fullName>
    </submittedName>
</protein>
<sequence length="36" mass="4364">MLDKLNIEMEKINSSLLQVHQIGKFIHHERMQHMSF</sequence>
<reference evidence="1" key="1">
    <citation type="submission" date="2014-09" db="EMBL/GenBank/DDBJ databases">
        <authorList>
            <person name="Magalhaes I.L.F."/>
            <person name="Oliveira U."/>
            <person name="Santos F.R."/>
            <person name="Vidigal T.H.D.A."/>
            <person name="Brescovit A.D."/>
            <person name="Santos A.J."/>
        </authorList>
    </citation>
    <scope>NUCLEOTIDE SEQUENCE</scope>
    <source>
        <tissue evidence="1">Shoot tissue taken approximately 20 cm above the soil surface</tissue>
    </source>
</reference>
<accession>A0A0A8YLF3</accession>
<name>A0A0A8YLF3_ARUDO</name>
<organism evidence="1">
    <name type="scientific">Arundo donax</name>
    <name type="common">Giant reed</name>
    <name type="synonym">Donax arundinaceus</name>
    <dbReference type="NCBI Taxonomy" id="35708"/>
    <lineage>
        <taxon>Eukaryota</taxon>
        <taxon>Viridiplantae</taxon>
        <taxon>Streptophyta</taxon>
        <taxon>Embryophyta</taxon>
        <taxon>Tracheophyta</taxon>
        <taxon>Spermatophyta</taxon>
        <taxon>Magnoliopsida</taxon>
        <taxon>Liliopsida</taxon>
        <taxon>Poales</taxon>
        <taxon>Poaceae</taxon>
        <taxon>PACMAD clade</taxon>
        <taxon>Arundinoideae</taxon>
        <taxon>Arundineae</taxon>
        <taxon>Arundo</taxon>
    </lineage>
</organism>
<evidence type="ECO:0000313" key="1">
    <source>
        <dbReference type="EMBL" id="JAD23407.1"/>
    </source>
</evidence>
<proteinExistence type="predicted"/>
<dbReference type="AlphaFoldDB" id="A0A0A8YLF3"/>
<dbReference type="EMBL" id="GBRH01274488">
    <property type="protein sequence ID" value="JAD23407.1"/>
    <property type="molecule type" value="Transcribed_RNA"/>
</dbReference>